<dbReference type="AlphaFoldDB" id="A0A177K9U3"/>
<reference evidence="3 4" key="1">
    <citation type="submission" date="2016-02" db="EMBL/GenBank/DDBJ databases">
        <authorList>
            <person name="Wen L."/>
            <person name="He K."/>
            <person name="Yang H."/>
        </authorList>
    </citation>
    <scope>NUCLEOTIDE SEQUENCE [LARGE SCALE GENOMIC DNA]</scope>
    <source>
        <strain evidence="3 4">CD11_3</strain>
    </source>
</reference>
<dbReference type="OrthoDB" id="9811006at2"/>
<dbReference type="Pfam" id="PF04264">
    <property type="entry name" value="YceI"/>
    <property type="match status" value="1"/>
</dbReference>
<dbReference type="InterPro" id="IPR036761">
    <property type="entry name" value="TTHA0802/YceI-like_sf"/>
</dbReference>
<dbReference type="EMBL" id="LSTV01000003">
    <property type="protein sequence ID" value="OAH49914.1"/>
    <property type="molecule type" value="Genomic_DNA"/>
</dbReference>
<dbReference type="InterPro" id="IPR007372">
    <property type="entry name" value="Lipid/polyisoprenoid-bd_YceI"/>
</dbReference>
<dbReference type="RefSeq" id="WP_064003157.1">
    <property type="nucleotide sequence ID" value="NZ_JBEYBI010000013.1"/>
</dbReference>
<protein>
    <submittedName>
        <fullName evidence="3">Polyisoprenoid-binding protein</fullName>
    </submittedName>
</protein>
<feature type="domain" description="Lipid/polyisoprenoid-binding YceI-like" evidence="2">
    <location>
        <begin position="17"/>
        <end position="184"/>
    </location>
</feature>
<dbReference type="PANTHER" id="PTHR34406:SF1">
    <property type="entry name" value="PROTEIN YCEI"/>
    <property type="match status" value="1"/>
</dbReference>
<gene>
    <name evidence="3" type="ORF">AYL44_10095</name>
</gene>
<dbReference type="Gene3D" id="2.40.128.110">
    <property type="entry name" value="Lipid/polyisoprenoid-binding, YceI-like"/>
    <property type="match status" value="1"/>
</dbReference>
<evidence type="ECO:0000313" key="3">
    <source>
        <dbReference type="EMBL" id="OAH49914.1"/>
    </source>
</evidence>
<proteinExistence type="inferred from homology"/>
<dbReference type="PANTHER" id="PTHR34406">
    <property type="entry name" value="PROTEIN YCEI"/>
    <property type="match status" value="1"/>
</dbReference>
<name>A0A177K9U3_9MICO</name>
<sequence length="187" mass="20103">MTDSTATLDIPGYKAGTWILDASHSEVGFSVRHMMISKVRGHFNVKEATLVAPENPLEATLEAKVDAASLDTKDEGRDGHLRSADFFDVETYPEITFTSTGVRVEGGDFLVDGDLTIKDVTKPVTFEVDFGGFGTDPWGNYKAGATAKTVINREDFGLTWNAALETGGVLVGKDVTIELDLQGSVQA</sequence>
<dbReference type="Proteomes" id="UP000076998">
    <property type="component" value="Unassembled WGS sequence"/>
</dbReference>
<evidence type="ECO:0000256" key="1">
    <source>
        <dbReference type="ARBA" id="ARBA00008812"/>
    </source>
</evidence>
<dbReference type="SMART" id="SM00867">
    <property type="entry name" value="YceI"/>
    <property type="match status" value="1"/>
</dbReference>
<accession>A0A177K9U3</accession>
<evidence type="ECO:0000313" key="4">
    <source>
        <dbReference type="Proteomes" id="UP000076998"/>
    </source>
</evidence>
<dbReference type="SUPFAM" id="SSF101874">
    <property type="entry name" value="YceI-like"/>
    <property type="match status" value="1"/>
</dbReference>
<comment type="similarity">
    <text evidence="1">Belongs to the UPF0312 family.</text>
</comment>
<organism evidence="3 4">
    <name type="scientific">Microbacterium oleivorans</name>
    <dbReference type="NCBI Taxonomy" id="273677"/>
    <lineage>
        <taxon>Bacteria</taxon>
        <taxon>Bacillati</taxon>
        <taxon>Actinomycetota</taxon>
        <taxon>Actinomycetes</taxon>
        <taxon>Micrococcales</taxon>
        <taxon>Microbacteriaceae</taxon>
        <taxon>Microbacterium</taxon>
    </lineage>
</organism>
<evidence type="ECO:0000259" key="2">
    <source>
        <dbReference type="SMART" id="SM00867"/>
    </source>
</evidence>
<comment type="caution">
    <text evidence="3">The sequence shown here is derived from an EMBL/GenBank/DDBJ whole genome shotgun (WGS) entry which is preliminary data.</text>
</comment>